<sequence>MKSYETVNKSLSNFDLELVEMKKYISFDNSAECSAQASLKNYNDGEVLAERFNPDSEEVPAKRFNSDSEE</sequence>
<reference evidence="2" key="1">
    <citation type="submission" date="2021-06" db="EMBL/GenBank/DDBJ databases">
        <authorList>
            <person name="Kallberg Y."/>
            <person name="Tangrot J."/>
            <person name="Rosling A."/>
        </authorList>
    </citation>
    <scope>NUCLEOTIDE SEQUENCE</scope>
    <source>
        <strain evidence="2">MA453B</strain>
    </source>
</reference>
<organism evidence="2 3">
    <name type="scientific">Dentiscutata erythropus</name>
    <dbReference type="NCBI Taxonomy" id="1348616"/>
    <lineage>
        <taxon>Eukaryota</taxon>
        <taxon>Fungi</taxon>
        <taxon>Fungi incertae sedis</taxon>
        <taxon>Mucoromycota</taxon>
        <taxon>Glomeromycotina</taxon>
        <taxon>Glomeromycetes</taxon>
        <taxon>Diversisporales</taxon>
        <taxon>Gigasporaceae</taxon>
        <taxon>Dentiscutata</taxon>
    </lineage>
</organism>
<accession>A0A9N9JQ99</accession>
<proteinExistence type="predicted"/>
<evidence type="ECO:0000313" key="2">
    <source>
        <dbReference type="EMBL" id="CAG8792259.1"/>
    </source>
</evidence>
<name>A0A9N9JQ99_9GLOM</name>
<comment type="caution">
    <text evidence="2">The sequence shown here is derived from an EMBL/GenBank/DDBJ whole genome shotgun (WGS) entry which is preliminary data.</text>
</comment>
<feature type="region of interest" description="Disordered" evidence="1">
    <location>
        <begin position="51"/>
        <end position="70"/>
    </location>
</feature>
<dbReference type="OrthoDB" id="10536513at2759"/>
<dbReference type="Proteomes" id="UP000789405">
    <property type="component" value="Unassembled WGS sequence"/>
</dbReference>
<evidence type="ECO:0000256" key="1">
    <source>
        <dbReference type="SAM" id="MobiDB-lite"/>
    </source>
</evidence>
<evidence type="ECO:0000313" key="3">
    <source>
        <dbReference type="Proteomes" id="UP000789405"/>
    </source>
</evidence>
<dbReference type="EMBL" id="CAJVPY010028193">
    <property type="protein sequence ID" value="CAG8792259.1"/>
    <property type="molecule type" value="Genomic_DNA"/>
</dbReference>
<protein>
    <submittedName>
        <fullName evidence="2">26823_t:CDS:1</fullName>
    </submittedName>
</protein>
<feature type="non-terminal residue" evidence="2">
    <location>
        <position position="70"/>
    </location>
</feature>
<gene>
    <name evidence="2" type="ORF">DERYTH_LOCUS21665</name>
</gene>
<dbReference type="AlphaFoldDB" id="A0A9N9JQ99"/>
<keyword evidence="3" id="KW-1185">Reference proteome</keyword>